<evidence type="ECO:0000313" key="3">
    <source>
        <dbReference type="Proteomes" id="UP000070501"/>
    </source>
</evidence>
<organism evidence="2 3">
    <name type="scientific">Microdochium bolleyi</name>
    <dbReference type="NCBI Taxonomy" id="196109"/>
    <lineage>
        <taxon>Eukaryota</taxon>
        <taxon>Fungi</taxon>
        <taxon>Dikarya</taxon>
        <taxon>Ascomycota</taxon>
        <taxon>Pezizomycotina</taxon>
        <taxon>Sordariomycetes</taxon>
        <taxon>Xylariomycetidae</taxon>
        <taxon>Xylariales</taxon>
        <taxon>Microdochiaceae</taxon>
        <taxon>Microdochium</taxon>
    </lineage>
</organism>
<dbReference type="Gene3D" id="1.20.120.520">
    <property type="entry name" value="nmb1532 protein domain like"/>
    <property type="match status" value="1"/>
</dbReference>
<dbReference type="Proteomes" id="UP000070501">
    <property type="component" value="Unassembled WGS sequence"/>
</dbReference>
<gene>
    <name evidence="2" type="ORF">Micbo1qcDRAFT_211543</name>
</gene>
<name>A0A136JJG4_9PEZI</name>
<dbReference type="AlphaFoldDB" id="A0A136JJG4"/>
<dbReference type="CDD" id="cd12108">
    <property type="entry name" value="Hr-like"/>
    <property type="match status" value="1"/>
</dbReference>
<reference evidence="3" key="1">
    <citation type="submission" date="2016-02" db="EMBL/GenBank/DDBJ databases">
        <title>Draft genome sequence of Microdochium bolleyi, a fungal endophyte of beachgrass.</title>
        <authorList>
            <consortium name="DOE Joint Genome Institute"/>
            <person name="David A.S."/>
            <person name="May G."/>
            <person name="Haridas S."/>
            <person name="Lim J."/>
            <person name="Wang M."/>
            <person name="Labutti K."/>
            <person name="Lipzen A."/>
            <person name="Barry K."/>
            <person name="Grigoriev I.V."/>
        </authorList>
    </citation>
    <scope>NUCLEOTIDE SEQUENCE [LARGE SCALE GENOMIC DNA]</scope>
    <source>
        <strain evidence="3">J235TASD1</strain>
    </source>
</reference>
<feature type="domain" description="Hemerythrin-like" evidence="1">
    <location>
        <begin position="64"/>
        <end position="160"/>
    </location>
</feature>
<dbReference type="PANTHER" id="PTHR38048:SF2">
    <property type="entry name" value="HEMERYTHRIN-LIKE DOMAIN-CONTAINING PROTEIN"/>
    <property type="match status" value="1"/>
</dbReference>
<dbReference type="EMBL" id="KQ964245">
    <property type="protein sequence ID" value="KXJ97290.1"/>
    <property type="molecule type" value="Genomic_DNA"/>
</dbReference>
<proteinExistence type="predicted"/>
<accession>A0A136JJG4</accession>
<dbReference type="OrthoDB" id="58416at2759"/>
<evidence type="ECO:0000259" key="1">
    <source>
        <dbReference type="Pfam" id="PF01814"/>
    </source>
</evidence>
<keyword evidence="3" id="KW-1185">Reference proteome</keyword>
<protein>
    <submittedName>
        <fullName evidence="2">Hemerythrin HHE cation binding domain-containing protein</fullName>
    </submittedName>
</protein>
<dbReference type="InterPro" id="IPR053206">
    <property type="entry name" value="Dimeric_xanthone_biosynth"/>
</dbReference>
<evidence type="ECO:0000313" key="2">
    <source>
        <dbReference type="EMBL" id="KXJ97290.1"/>
    </source>
</evidence>
<dbReference type="Pfam" id="PF01814">
    <property type="entry name" value="Hemerythrin"/>
    <property type="match status" value="1"/>
</dbReference>
<dbReference type="InterPro" id="IPR012312">
    <property type="entry name" value="Hemerythrin-like"/>
</dbReference>
<dbReference type="PANTHER" id="PTHR38048">
    <property type="entry name" value="EXPRESSED PROTEIN"/>
    <property type="match status" value="1"/>
</dbReference>
<dbReference type="InParanoid" id="A0A136JJG4"/>
<sequence>MAPVLADQPFAPIPTPMFALAKGEVPDEYTGLATEMACVHNFLICGLNAIYLQAPHVRTARDQLAFLNFVHQWYRCLHVHHTGEEEAFFPVIEARTGIKGIMDGNIAQHAQFEPRVEELNGYVQRCLHNPATVGELYDGDKIVTMIDSFGATLRQHLAEEIPTLLSLREHRDKLKGLHKEFQDQGGKHMQELGMFTGGACVMTMHDVGYEGGLHAGFPPAPAIVVWVLRNVAWWVHRDWWRFAPCDRHGRMRPLAFTAAAPAAADASVQKESVAIVSKDSA</sequence>